<dbReference type="PROSITE" id="PS00039">
    <property type="entry name" value="DEAD_ATP_HELICASE"/>
    <property type="match status" value="1"/>
</dbReference>
<evidence type="ECO:0000259" key="14">
    <source>
        <dbReference type="PROSITE" id="PS51192"/>
    </source>
</evidence>
<keyword evidence="4 12" id="KW-0547">Nucleotide-binding</keyword>
<dbReference type="SMART" id="SM00490">
    <property type="entry name" value="HELICc"/>
    <property type="match status" value="1"/>
</dbReference>
<dbReference type="InterPro" id="IPR014001">
    <property type="entry name" value="Helicase_ATP-bd"/>
</dbReference>
<dbReference type="AlphaFoldDB" id="A0AAV9MYP1"/>
<evidence type="ECO:0000256" key="10">
    <source>
        <dbReference type="ARBA" id="ARBA00047984"/>
    </source>
</evidence>
<feature type="short sequence motif" description="Q motif" evidence="11">
    <location>
        <begin position="87"/>
        <end position="115"/>
    </location>
</feature>
<evidence type="ECO:0000256" key="11">
    <source>
        <dbReference type="PROSITE-ProRule" id="PRU00552"/>
    </source>
</evidence>
<dbReference type="Proteomes" id="UP001358417">
    <property type="component" value="Unassembled WGS sequence"/>
</dbReference>
<evidence type="ECO:0000256" key="1">
    <source>
        <dbReference type="ARBA" id="ARBA00004123"/>
    </source>
</evidence>
<dbReference type="InterPro" id="IPR000629">
    <property type="entry name" value="RNA-helicase_DEAD-box_CS"/>
</dbReference>
<dbReference type="PANTHER" id="PTHR47959">
    <property type="entry name" value="ATP-DEPENDENT RNA HELICASE RHLE-RELATED"/>
    <property type="match status" value="1"/>
</dbReference>
<dbReference type="GO" id="GO:0042254">
    <property type="term" value="P:ribosome biogenesis"/>
    <property type="evidence" value="ECO:0007669"/>
    <property type="project" value="UniProtKB-KW"/>
</dbReference>
<dbReference type="CDD" id="cd18787">
    <property type="entry name" value="SF2_C_DEAD"/>
    <property type="match status" value="1"/>
</dbReference>
<evidence type="ECO:0000256" key="5">
    <source>
        <dbReference type="ARBA" id="ARBA00022801"/>
    </source>
</evidence>
<dbReference type="InterPro" id="IPR001650">
    <property type="entry name" value="Helicase_C-like"/>
</dbReference>
<evidence type="ECO:0000256" key="6">
    <source>
        <dbReference type="ARBA" id="ARBA00022806"/>
    </source>
</evidence>
<dbReference type="InterPro" id="IPR027417">
    <property type="entry name" value="P-loop_NTPase"/>
</dbReference>
<evidence type="ECO:0000256" key="12">
    <source>
        <dbReference type="RuleBase" id="RU000492"/>
    </source>
</evidence>
<proteinExistence type="inferred from homology"/>
<protein>
    <recommendedName>
        <fullName evidence="2">RNA helicase</fullName>
        <ecNumber evidence="2">3.6.4.13</ecNumber>
    </recommendedName>
</protein>
<sequence length="551" mass="59347">MAPSRARAEEPSDQDSGNEDFPSPAPKRRRVSPPREDEANISEENQLPAFPQSATTLSRVRRTVDDARRPSNSTAGPTESIPAASTSTFASLSVSPWLVHSLAAMAIKNPTDIQRACIPQILAGRDCIGGSRTGTGKTVAFAVPILQKWAEDPFGTYAVVLTPTRELALQIFEQFQALGTPQNLKTVLITGGVDMRPQALALAARPHIVVATPGRLADHILTSGKETTVGLSRAKVVVFDEADRLLAPGSGSMLPDINTCLSAVPPSPSRLTLLFTATVTPEVRALKDAPRPKDRLPIFVSEIADPDDPSSFSPSTSTSLTTNTTKSLLPPTLSQTYLQVPMTHKDAFLHVLLSVPSFTQPPAGSSSPAPPSIIIFTNRTSTADLLHRTLLLLSHPVTSLHSALPQTQRARNLSDFRSQKSRILIATDVASRGLDIPDVRVVVNYDVPRNPTDYVHRVGRTARAGREGTSVTFVGQRDVSLVLAIEEYVGGGGMVEWGEEGVNVETRVVRGRTLKDVAEARMEALRDVEGGKDVTGWRRRIKKDTSRGGSK</sequence>
<evidence type="ECO:0000256" key="9">
    <source>
        <dbReference type="ARBA" id="ARBA00023242"/>
    </source>
</evidence>
<evidence type="ECO:0000256" key="2">
    <source>
        <dbReference type="ARBA" id="ARBA00012552"/>
    </source>
</evidence>
<feature type="domain" description="Helicase C-terminal" evidence="15">
    <location>
        <begin position="347"/>
        <end position="510"/>
    </location>
</feature>
<comment type="subcellular location">
    <subcellularLocation>
        <location evidence="1">Nucleus</location>
    </subcellularLocation>
</comment>
<name>A0AAV9MYP1_9EURO</name>
<dbReference type="GO" id="GO:0003723">
    <property type="term" value="F:RNA binding"/>
    <property type="evidence" value="ECO:0007669"/>
    <property type="project" value="UniProtKB-KW"/>
</dbReference>
<dbReference type="Gene3D" id="3.40.50.300">
    <property type="entry name" value="P-loop containing nucleotide triphosphate hydrolases"/>
    <property type="match status" value="2"/>
</dbReference>
<gene>
    <name evidence="17" type="primary">DBP8</name>
    <name evidence="17" type="ORF">LTR84_007457</name>
</gene>
<keyword evidence="8" id="KW-0694">RNA-binding</keyword>
<evidence type="ECO:0000256" key="8">
    <source>
        <dbReference type="ARBA" id="ARBA00022884"/>
    </source>
</evidence>
<dbReference type="SMART" id="SM00487">
    <property type="entry name" value="DEXDc"/>
    <property type="match status" value="1"/>
</dbReference>
<dbReference type="EC" id="3.6.4.13" evidence="2"/>
<keyword evidence="6 12" id="KW-0347">Helicase</keyword>
<feature type="domain" description="Helicase ATP-binding" evidence="14">
    <location>
        <begin position="118"/>
        <end position="297"/>
    </location>
</feature>
<evidence type="ECO:0000259" key="15">
    <source>
        <dbReference type="PROSITE" id="PS51194"/>
    </source>
</evidence>
<feature type="compositionally biased region" description="Low complexity" evidence="13">
    <location>
        <begin position="309"/>
        <end position="326"/>
    </location>
</feature>
<dbReference type="Pfam" id="PF00270">
    <property type="entry name" value="DEAD"/>
    <property type="match status" value="1"/>
</dbReference>
<accession>A0AAV9MYP1</accession>
<dbReference type="CDD" id="cd17955">
    <property type="entry name" value="DEADc_DDX49"/>
    <property type="match status" value="1"/>
</dbReference>
<dbReference type="PROSITE" id="PS51195">
    <property type="entry name" value="Q_MOTIF"/>
    <property type="match status" value="1"/>
</dbReference>
<feature type="region of interest" description="Disordered" evidence="13">
    <location>
        <begin position="1"/>
        <end position="84"/>
    </location>
</feature>
<dbReference type="InterPro" id="IPR050079">
    <property type="entry name" value="DEAD_box_RNA_helicase"/>
</dbReference>
<dbReference type="PANTHER" id="PTHR47959:SF24">
    <property type="entry name" value="ATP-DEPENDENT RNA HELICASE"/>
    <property type="match status" value="1"/>
</dbReference>
<dbReference type="RefSeq" id="XP_064702279.1">
    <property type="nucleotide sequence ID" value="XM_064851010.1"/>
</dbReference>
<evidence type="ECO:0000313" key="17">
    <source>
        <dbReference type="EMBL" id="KAK5046696.1"/>
    </source>
</evidence>
<keyword evidence="9" id="KW-0539">Nucleus</keyword>
<dbReference type="GO" id="GO:0003724">
    <property type="term" value="F:RNA helicase activity"/>
    <property type="evidence" value="ECO:0007669"/>
    <property type="project" value="UniProtKB-EC"/>
</dbReference>
<dbReference type="GO" id="GO:0005634">
    <property type="term" value="C:nucleus"/>
    <property type="evidence" value="ECO:0007669"/>
    <property type="project" value="UniProtKB-SubCell"/>
</dbReference>
<dbReference type="SUPFAM" id="SSF52540">
    <property type="entry name" value="P-loop containing nucleoside triphosphate hydrolases"/>
    <property type="match status" value="1"/>
</dbReference>
<dbReference type="GO" id="GO:0010467">
    <property type="term" value="P:gene expression"/>
    <property type="evidence" value="ECO:0007669"/>
    <property type="project" value="UniProtKB-ARBA"/>
</dbReference>
<keyword evidence="18" id="KW-1185">Reference proteome</keyword>
<reference evidence="17 18" key="1">
    <citation type="submission" date="2023-08" db="EMBL/GenBank/DDBJ databases">
        <title>Black Yeasts Isolated from many extreme environments.</title>
        <authorList>
            <person name="Coleine C."/>
            <person name="Stajich J.E."/>
            <person name="Selbmann L."/>
        </authorList>
    </citation>
    <scope>NUCLEOTIDE SEQUENCE [LARGE SCALE GENOMIC DNA]</scope>
    <source>
        <strain evidence="17 18">CCFEE 5792</strain>
    </source>
</reference>
<evidence type="ECO:0000256" key="3">
    <source>
        <dbReference type="ARBA" id="ARBA00022517"/>
    </source>
</evidence>
<evidence type="ECO:0000256" key="13">
    <source>
        <dbReference type="SAM" id="MobiDB-lite"/>
    </source>
</evidence>
<dbReference type="GO" id="GO:0016787">
    <property type="term" value="F:hydrolase activity"/>
    <property type="evidence" value="ECO:0007669"/>
    <property type="project" value="UniProtKB-KW"/>
</dbReference>
<evidence type="ECO:0000259" key="16">
    <source>
        <dbReference type="PROSITE" id="PS51195"/>
    </source>
</evidence>
<comment type="similarity">
    <text evidence="12">Belongs to the DEAD box helicase family.</text>
</comment>
<evidence type="ECO:0000256" key="4">
    <source>
        <dbReference type="ARBA" id="ARBA00022741"/>
    </source>
</evidence>
<dbReference type="GO" id="GO:0005524">
    <property type="term" value="F:ATP binding"/>
    <property type="evidence" value="ECO:0007669"/>
    <property type="project" value="UniProtKB-KW"/>
</dbReference>
<evidence type="ECO:0000256" key="7">
    <source>
        <dbReference type="ARBA" id="ARBA00022840"/>
    </source>
</evidence>
<feature type="compositionally biased region" description="Polar residues" evidence="13">
    <location>
        <begin position="70"/>
        <end position="84"/>
    </location>
</feature>
<evidence type="ECO:0000313" key="18">
    <source>
        <dbReference type="Proteomes" id="UP001358417"/>
    </source>
</evidence>
<feature type="compositionally biased region" description="Basic and acidic residues" evidence="13">
    <location>
        <begin position="1"/>
        <end position="10"/>
    </location>
</feature>
<dbReference type="GO" id="GO:0005829">
    <property type="term" value="C:cytosol"/>
    <property type="evidence" value="ECO:0007669"/>
    <property type="project" value="TreeGrafter"/>
</dbReference>
<dbReference type="EMBL" id="JAVRRD010000029">
    <property type="protein sequence ID" value="KAK5046696.1"/>
    <property type="molecule type" value="Genomic_DNA"/>
</dbReference>
<dbReference type="PROSITE" id="PS51192">
    <property type="entry name" value="HELICASE_ATP_BIND_1"/>
    <property type="match status" value="1"/>
</dbReference>
<dbReference type="InterPro" id="IPR014014">
    <property type="entry name" value="RNA_helicase_DEAD_Q_motif"/>
</dbReference>
<dbReference type="PROSITE" id="PS51194">
    <property type="entry name" value="HELICASE_CTER"/>
    <property type="match status" value="1"/>
</dbReference>
<dbReference type="Pfam" id="PF00271">
    <property type="entry name" value="Helicase_C"/>
    <property type="match status" value="1"/>
</dbReference>
<comment type="caution">
    <text evidence="17">The sequence shown here is derived from an EMBL/GenBank/DDBJ whole genome shotgun (WGS) entry which is preliminary data.</text>
</comment>
<comment type="catalytic activity">
    <reaction evidence="10">
        <text>ATP + H2O = ADP + phosphate + H(+)</text>
        <dbReference type="Rhea" id="RHEA:13065"/>
        <dbReference type="ChEBI" id="CHEBI:15377"/>
        <dbReference type="ChEBI" id="CHEBI:15378"/>
        <dbReference type="ChEBI" id="CHEBI:30616"/>
        <dbReference type="ChEBI" id="CHEBI:43474"/>
        <dbReference type="ChEBI" id="CHEBI:456216"/>
        <dbReference type="EC" id="3.6.4.13"/>
    </reaction>
</comment>
<keyword evidence="7 12" id="KW-0067">ATP-binding</keyword>
<feature type="domain" description="DEAD-box RNA helicase Q" evidence="16">
    <location>
        <begin position="87"/>
        <end position="115"/>
    </location>
</feature>
<organism evidence="17 18">
    <name type="scientific">Exophiala bonariae</name>
    <dbReference type="NCBI Taxonomy" id="1690606"/>
    <lineage>
        <taxon>Eukaryota</taxon>
        <taxon>Fungi</taxon>
        <taxon>Dikarya</taxon>
        <taxon>Ascomycota</taxon>
        <taxon>Pezizomycotina</taxon>
        <taxon>Eurotiomycetes</taxon>
        <taxon>Chaetothyriomycetidae</taxon>
        <taxon>Chaetothyriales</taxon>
        <taxon>Herpotrichiellaceae</taxon>
        <taxon>Exophiala</taxon>
    </lineage>
</organism>
<keyword evidence="5 12" id="KW-0378">Hydrolase</keyword>
<keyword evidence="3" id="KW-0690">Ribosome biogenesis</keyword>
<dbReference type="GeneID" id="89975623"/>
<feature type="region of interest" description="Disordered" evidence="13">
    <location>
        <begin position="305"/>
        <end position="326"/>
    </location>
</feature>
<dbReference type="InterPro" id="IPR011545">
    <property type="entry name" value="DEAD/DEAH_box_helicase_dom"/>
</dbReference>